<dbReference type="AlphaFoldDB" id="A0A8R1DH93"/>
<sequence>MQVVKLFYKSKEFKPKTTTKERALALLSPEEKTAIIDHIQEHYATEESFTISSLLSELQEKYGFRFGRTTLFWCLKALRYTHRVNTYNPFATTRTDIIRMRRWYSREMSELRERGAHVSYFDETWLFHGMTRKEGWNREQSSAYEIAKLGNLDAPVPGFPAASDKGQRATVLGVLTETGMLPGSIKVHVSKRNPKLEPSDPHETMNSRWYGDYMAGVLPELAAWVPANRENILVIDNASYHNEVVERIPTKSSKKEELVEWMEKMGVSLDSKRLKEELWEEVEIFISSRGGRRKLQRYKVDEFASTLGVRIIRLPPYHCCLNPIEFIWGQLKDYLRKHGKRSDKVELVKTRAVHFLRNVLELGTIARTYEHVIDKEFDIWNIMNEPQIGPSDDELD</sequence>
<dbReference type="InterPro" id="IPR036397">
    <property type="entry name" value="RNaseH_sf"/>
</dbReference>
<dbReference type="PANTHER" id="PTHR33939:SF1">
    <property type="entry name" value="DUF4371 DOMAIN-CONTAINING PROTEIN"/>
    <property type="match status" value="1"/>
</dbReference>
<dbReference type="EnsemblMetazoa" id="CJA01986.1">
    <property type="protein sequence ID" value="CJA01986.1"/>
    <property type="gene ID" value="WBGene00121190"/>
</dbReference>
<reference evidence="2" key="1">
    <citation type="submission" date="2010-08" db="EMBL/GenBank/DDBJ databases">
        <authorList>
            <consortium name="Caenorhabditis japonica Sequencing Consortium"/>
            <person name="Wilson R.K."/>
        </authorList>
    </citation>
    <scope>NUCLEOTIDE SEQUENCE [LARGE SCALE GENOMIC DNA]</scope>
    <source>
        <strain evidence="2">DF5081</strain>
    </source>
</reference>
<dbReference type="PANTHER" id="PTHR33939">
    <property type="entry name" value="PROTEIN CBG22215"/>
    <property type="match status" value="1"/>
</dbReference>
<proteinExistence type="predicted"/>
<dbReference type="Proteomes" id="UP000005237">
    <property type="component" value="Unassembled WGS sequence"/>
</dbReference>
<reference evidence="1" key="2">
    <citation type="submission" date="2022-06" db="UniProtKB">
        <authorList>
            <consortium name="EnsemblMetazoa"/>
        </authorList>
    </citation>
    <scope>IDENTIFICATION</scope>
    <source>
        <strain evidence="1">DF5081</strain>
    </source>
</reference>
<dbReference type="GO" id="GO:0003676">
    <property type="term" value="F:nucleic acid binding"/>
    <property type="evidence" value="ECO:0007669"/>
    <property type="project" value="InterPro"/>
</dbReference>
<keyword evidence="2" id="KW-1185">Reference proteome</keyword>
<organism evidence="1 2">
    <name type="scientific">Caenorhabditis japonica</name>
    <dbReference type="NCBI Taxonomy" id="281687"/>
    <lineage>
        <taxon>Eukaryota</taxon>
        <taxon>Metazoa</taxon>
        <taxon>Ecdysozoa</taxon>
        <taxon>Nematoda</taxon>
        <taxon>Chromadorea</taxon>
        <taxon>Rhabditida</taxon>
        <taxon>Rhabditina</taxon>
        <taxon>Rhabditomorpha</taxon>
        <taxon>Rhabditoidea</taxon>
        <taxon>Rhabditidae</taxon>
        <taxon>Peloderinae</taxon>
        <taxon>Caenorhabditis</taxon>
    </lineage>
</organism>
<name>A0A8R1DH93_CAEJA</name>
<dbReference type="Gene3D" id="3.30.420.10">
    <property type="entry name" value="Ribonuclease H-like superfamily/Ribonuclease H"/>
    <property type="match status" value="1"/>
</dbReference>
<evidence type="ECO:0000313" key="1">
    <source>
        <dbReference type="EnsemblMetazoa" id="CJA01986.1"/>
    </source>
</evidence>
<evidence type="ECO:0008006" key="3">
    <source>
        <dbReference type="Google" id="ProtNLM"/>
    </source>
</evidence>
<protein>
    <recommendedName>
        <fullName evidence="3">Tc1-like transposase DDE domain-containing protein</fullName>
    </recommendedName>
</protein>
<accession>A0A8R1DH93</accession>
<evidence type="ECO:0000313" key="2">
    <source>
        <dbReference type="Proteomes" id="UP000005237"/>
    </source>
</evidence>